<dbReference type="PANTHER" id="PTHR34071">
    <property type="entry name" value="5-NITROIMIDAZOLE ANTIBIOTICS RESISTANCE PROTEIN, NIMA-FAMILY-RELATED PROTEIN-RELATED"/>
    <property type="match status" value="1"/>
</dbReference>
<dbReference type="Gene3D" id="2.30.110.10">
    <property type="entry name" value="Electron Transport, Fmn-binding Protein, Chain A"/>
    <property type="match status" value="1"/>
</dbReference>
<dbReference type="EMBL" id="BOPG01000003">
    <property type="protein sequence ID" value="GIJ52905.1"/>
    <property type="molecule type" value="Genomic_DNA"/>
</dbReference>
<dbReference type="PANTHER" id="PTHR34071:SF2">
    <property type="entry name" value="FLAVIN-NUCLEOTIDE-BINDING PROTEIN"/>
    <property type="match status" value="1"/>
</dbReference>
<name>A0A8J3Z057_9ACTN</name>
<evidence type="ECO:0000313" key="1">
    <source>
        <dbReference type="EMBL" id="GIJ52905.1"/>
    </source>
</evidence>
<dbReference type="InterPro" id="IPR012349">
    <property type="entry name" value="Split_barrel_FMN-bd"/>
</dbReference>
<dbReference type="Proteomes" id="UP000612585">
    <property type="component" value="Unassembled WGS sequence"/>
</dbReference>
<gene>
    <name evidence="1" type="ORF">Vau01_004210</name>
</gene>
<dbReference type="Pfam" id="PF12900">
    <property type="entry name" value="Pyridox_ox_2"/>
    <property type="match status" value="1"/>
</dbReference>
<evidence type="ECO:0000313" key="2">
    <source>
        <dbReference type="Proteomes" id="UP000612585"/>
    </source>
</evidence>
<dbReference type="InterPro" id="IPR024747">
    <property type="entry name" value="Pyridox_Oxase-rel"/>
</dbReference>
<comment type="caution">
    <text evidence="1">The sequence shown here is derived from an EMBL/GenBank/DDBJ whole genome shotgun (WGS) entry which is preliminary data.</text>
</comment>
<evidence type="ECO:0008006" key="3">
    <source>
        <dbReference type="Google" id="ProtNLM"/>
    </source>
</evidence>
<dbReference type="AlphaFoldDB" id="A0A8J3Z057"/>
<protein>
    <recommendedName>
        <fullName evidence="3">Nitroimidazol reductase NimA, pyridoxamine 5'-phosphate oxidase superfamily</fullName>
    </recommendedName>
</protein>
<reference evidence="1" key="1">
    <citation type="submission" date="2021-01" db="EMBL/GenBank/DDBJ databases">
        <title>Whole genome shotgun sequence of Virgisporangium aurantiacum NBRC 16421.</title>
        <authorList>
            <person name="Komaki H."/>
            <person name="Tamura T."/>
        </authorList>
    </citation>
    <scope>NUCLEOTIDE SEQUENCE</scope>
    <source>
        <strain evidence="1">NBRC 16421</strain>
    </source>
</reference>
<accession>A0A8J3Z057</accession>
<sequence>MYANTPRTTATRHRDRMSYDRDLVHSVLDEAWVCHLSFVVDGEPRVLPTLHVRIGDVLYVHGSTGSRPLRSAQPDGIKVSVAVTLLDGLVLARSQFHHSANYRSVVAHGTATVVTDPAEKSAVLTAIAEKIAVGRAADTRPPTPKELAQTSVLALPLVEVAAKMRTGGVSDDPEDYALPHWAGVLPLRVVAGDPEPDKGVEGVPDYLRAVIGVTG</sequence>
<proteinExistence type="predicted"/>
<keyword evidence="2" id="KW-1185">Reference proteome</keyword>
<dbReference type="SUPFAM" id="SSF50475">
    <property type="entry name" value="FMN-binding split barrel"/>
    <property type="match status" value="1"/>
</dbReference>
<organism evidence="1 2">
    <name type="scientific">Virgisporangium aurantiacum</name>
    <dbReference type="NCBI Taxonomy" id="175570"/>
    <lineage>
        <taxon>Bacteria</taxon>
        <taxon>Bacillati</taxon>
        <taxon>Actinomycetota</taxon>
        <taxon>Actinomycetes</taxon>
        <taxon>Micromonosporales</taxon>
        <taxon>Micromonosporaceae</taxon>
        <taxon>Virgisporangium</taxon>
    </lineage>
</organism>
<dbReference type="RefSeq" id="WP_203986399.1">
    <property type="nucleotide sequence ID" value="NZ_BOPG01000003.1"/>
</dbReference>